<evidence type="ECO:0008006" key="3">
    <source>
        <dbReference type="Google" id="ProtNLM"/>
    </source>
</evidence>
<dbReference type="SUPFAM" id="SSF52540">
    <property type="entry name" value="P-loop containing nucleoside triphosphate hydrolases"/>
    <property type="match status" value="1"/>
</dbReference>
<evidence type="ECO:0000313" key="2">
    <source>
        <dbReference type="Proteomes" id="UP000626109"/>
    </source>
</evidence>
<protein>
    <recommendedName>
        <fullName evidence="3">Sulfotransferase</fullName>
    </recommendedName>
</protein>
<reference evidence="1" key="1">
    <citation type="submission" date="2021-02" db="EMBL/GenBank/DDBJ databases">
        <authorList>
            <person name="Dougan E. K."/>
            <person name="Rhodes N."/>
            <person name="Thang M."/>
            <person name="Chan C."/>
        </authorList>
    </citation>
    <scope>NUCLEOTIDE SEQUENCE</scope>
</reference>
<dbReference type="Proteomes" id="UP000626109">
    <property type="component" value="Unassembled WGS sequence"/>
</dbReference>
<evidence type="ECO:0000313" key="1">
    <source>
        <dbReference type="EMBL" id="CAE8705859.1"/>
    </source>
</evidence>
<gene>
    <name evidence="1" type="ORF">PGLA2088_LOCUS33925</name>
</gene>
<dbReference type="InterPro" id="IPR027417">
    <property type="entry name" value="P-loop_NTPase"/>
</dbReference>
<dbReference type="Gene3D" id="3.40.50.300">
    <property type="entry name" value="P-loop containing nucleotide triphosphate hydrolases"/>
    <property type="match status" value="1"/>
</dbReference>
<dbReference type="EMBL" id="CAJNNW010031077">
    <property type="protein sequence ID" value="CAE8705859.1"/>
    <property type="molecule type" value="Genomic_DNA"/>
</dbReference>
<proteinExistence type="predicted"/>
<comment type="caution">
    <text evidence="1">The sequence shown here is derived from an EMBL/GenBank/DDBJ whole genome shotgun (WGS) entry which is preliminary data.</text>
</comment>
<dbReference type="AlphaFoldDB" id="A0A813KNK1"/>
<accession>A0A813KNK1</accession>
<feature type="non-terminal residue" evidence="1">
    <location>
        <position position="1"/>
    </location>
</feature>
<sequence length="287" mass="31171">MNISSSLHELCWCLPSVCSWEEGIAHSEFLMQHHYNSPEPVPSVTDMAVLPDDWGLDFVIAGFAKCGTTQLVEALRQHPEVSISRHEHRFLDNAAYVKMQDEVAAQLACAKLAARFGRLDGIGEQLSSEAGGGPAVSFEISVTSSGGSRQLAERVAMLCFDKLKDGEAKAKVESFRAVLHGHCKAVGGKDVPDDSEAWKKCRVTLKHSSPLCSFTFQPDGKGAPTQFQTTVGAVGGNVIEAERIARICYTKFESGASKEQVLDLRSSLYAKAMENAAKRQKVLLKGK</sequence>
<name>A0A813KNK1_POLGL</name>
<organism evidence="1 2">
    <name type="scientific">Polarella glacialis</name>
    <name type="common">Dinoflagellate</name>
    <dbReference type="NCBI Taxonomy" id="89957"/>
    <lineage>
        <taxon>Eukaryota</taxon>
        <taxon>Sar</taxon>
        <taxon>Alveolata</taxon>
        <taxon>Dinophyceae</taxon>
        <taxon>Suessiales</taxon>
        <taxon>Suessiaceae</taxon>
        <taxon>Polarella</taxon>
    </lineage>
</organism>